<gene>
    <name evidence="2" type="ORF">RRF57_007940</name>
</gene>
<feature type="compositionally biased region" description="Low complexity" evidence="1">
    <location>
        <begin position="60"/>
        <end position="85"/>
    </location>
</feature>
<dbReference type="Proteomes" id="UP001305414">
    <property type="component" value="Unassembled WGS sequence"/>
</dbReference>
<feature type="region of interest" description="Disordered" evidence="1">
    <location>
        <begin position="1"/>
        <end position="99"/>
    </location>
</feature>
<dbReference type="AlphaFoldDB" id="A0AAN7ZAQ4"/>
<protein>
    <submittedName>
        <fullName evidence="2">Uncharacterized protein</fullName>
    </submittedName>
</protein>
<dbReference type="EMBL" id="JAWHQM010000023">
    <property type="protein sequence ID" value="KAK5632226.1"/>
    <property type="molecule type" value="Genomic_DNA"/>
</dbReference>
<proteinExistence type="predicted"/>
<keyword evidence="3" id="KW-1185">Reference proteome</keyword>
<feature type="compositionally biased region" description="Pro residues" evidence="1">
    <location>
        <begin position="86"/>
        <end position="99"/>
    </location>
</feature>
<evidence type="ECO:0000313" key="3">
    <source>
        <dbReference type="Proteomes" id="UP001305414"/>
    </source>
</evidence>
<sequence length="99" mass="10091">MRLSEDARRDTPLTTSGAGEPPIPSKGINGDTTGRTTTTSNGNINEITTPGQETRRDITENTTGTTTPATEAANTTTTAPSTADEPAPPPKAVLPPSSG</sequence>
<name>A0AAN7ZAQ4_9PEZI</name>
<feature type="compositionally biased region" description="Low complexity" evidence="1">
    <location>
        <begin position="27"/>
        <end position="45"/>
    </location>
</feature>
<evidence type="ECO:0000313" key="2">
    <source>
        <dbReference type="EMBL" id="KAK5632226.1"/>
    </source>
</evidence>
<accession>A0AAN7ZAQ4</accession>
<feature type="compositionally biased region" description="Basic and acidic residues" evidence="1">
    <location>
        <begin position="1"/>
        <end position="11"/>
    </location>
</feature>
<organism evidence="2 3">
    <name type="scientific">Xylaria bambusicola</name>
    <dbReference type="NCBI Taxonomy" id="326684"/>
    <lineage>
        <taxon>Eukaryota</taxon>
        <taxon>Fungi</taxon>
        <taxon>Dikarya</taxon>
        <taxon>Ascomycota</taxon>
        <taxon>Pezizomycotina</taxon>
        <taxon>Sordariomycetes</taxon>
        <taxon>Xylariomycetidae</taxon>
        <taxon>Xylariales</taxon>
        <taxon>Xylariaceae</taxon>
        <taxon>Xylaria</taxon>
    </lineage>
</organism>
<comment type="caution">
    <text evidence="2">The sequence shown here is derived from an EMBL/GenBank/DDBJ whole genome shotgun (WGS) entry which is preliminary data.</text>
</comment>
<evidence type="ECO:0000256" key="1">
    <source>
        <dbReference type="SAM" id="MobiDB-lite"/>
    </source>
</evidence>
<reference evidence="2 3" key="1">
    <citation type="submission" date="2023-10" db="EMBL/GenBank/DDBJ databases">
        <title>Draft genome sequence of Xylaria bambusicola isolate GMP-LS, the root and basal stem rot pathogen of sugarcane in Indonesia.</title>
        <authorList>
            <person name="Selvaraj P."/>
            <person name="Muralishankar V."/>
            <person name="Muruganantham S."/>
            <person name="Sp S."/>
            <person name="Haryani S."/>
            <person name="Lau K.J.X."/>
            <person name="Naqvi N.I."/>
        </authorList>
    </citation>
    <scope>NUCLEOTIDE SEQUENCE [LARGE SCALE GENOMIC DNA]</scope>
    <source>
        <strain evidence="2">GMP-LS</strain>
    </source>
</reference>